<dbReference type="SUPFAM" id="SSF53098">
    <property type="entry name" value="Ribonuclease H-like"/>
    <property type="match status" value="1"/>
</dbReference>
<dbReference type="SUPFAM" id="SSF56672">
    <property type="entry name" value="DNA/RNA polymerases"/>
    <property type="match status" value="1"/>
</dbReference>
<dbReference type="Pfam" id="PF00078">
    <property type="entry name" value="RVT_1"/>
    <property type="match status" value="1"/>
</dbReference>
<dbReference type="PROSITE" id="PS50994">
    <property type="entry name" value="INTEGRASE"/>
    <property type="match status" value="1"/>
</dbReference>
<keyword evidence="11" id="KW-0548">Nucleotidyltransferase</keyword>
<evidence type="ECO:0000256" key="13">
    <source>
        <dbReference type="ARBA" id="ARBA00023172"/>
    </source>
</evidence>
<dbReference type="InterPro" id="IPR023780">
    <property type="entry name" value="Chromo_domain"/>
</dbReference>
<dbReference type="CDD" id="cd09274">
    <property type="entry name" value="RNase_HI_RT_Ty3"/>
    <property type="match status" value="1"/>
</dbReference>
<dbReference type="InterPro" id="IPR050951">
    <property type="entry name" value="Retrovirus_Pol_polyprotein"/>
</dbReference>
<evidence type="ECO:0000256" key="15">
    <source>
        <dbReference type="ARBA" id="ARBA00039658"/>
    </source>
</evidence>
<evidence type="ECO:0000256" key="5">
    <source>
        <dbReference type="ARBA" id="ARBA00022723"/>
    </source>
</evidence>
<dbReference type="SUPFAM" id="SSF54160">
    <property type="entry name" value="Chromo domain-like"/>
    <property type="match status" value="1"/>
</dbReference>
<sequence>MEEYIREALSQEYIRPSTSPAASSFFFVSKKDGGLRPCIDYRVLNHQTIKFRYPLPLVPAALEQLRSAVIFTKLDLRSAYNLIRIRKGDEWKTAFVTPTGHYEYQIMPYGLVNAPSVFQNFMHEILREFLHHFVIVYIDDILIYSKSEAEHHHHIAEVLQRLREHQLYLKSEKCSFHQRSVQFLGYIIDHHGVRMDEGKVEAVVSWVQSHSHIMNPLTNLLKGHPKTLNWTTEATTAFETLKKAFTQAPLLTHPDPDLPFVVEVDASTTGVGAVLSQHHGTPPRLHPCAYFSRKLSPAERNYDIGNRELLAIKLALEEWRHWLEGANHPFQVITDHKNLQCLRDAKRLCPRQARWALFFTRFNFSITYRPGSKNVRADALSRLSEGETNTETPSSIIPNHLIVSPIDWTEPPAVATPEPRVPPGCPPGRQFIPPAQRVNLIHTTHVSLGTGHPGANHTLSLLSDRFWWPDMARDVRRYVQGCKECAMSKSPRHLPAGKLHPLPIPNRPWSHLGVDFMTDLPVSDENTCILVIVDRFSKFCRLIPLKRLPTALETAECLFNHVFRYYGLPKDIVSDRGPQFISRVWKAFFKLLGVTVSLSSGYHPQTIGQTERKIQEVGRFLQTFCHGHQNSCNQFLGWAEYAQNSLRQPSTGLTPFQCVLSFQPPLFPWNGEPLDVPAVDHWFRESERVWDAAHHHLQKAVNRSKAVTDRRRIPGPNFTPGQKVWLSTRDIRLRLPSNKLSPRFIGPFTILEQVNPVTYRLQLPPQYRIHPTFHVSLLKPCHEPLLPSTEPGHEEEPPPPLVLEEGSIYSVNEILQSRRRGGRLEYLVDWEGYGPKERSWVPRDDILDPTLISEFHAAHPEYPAPRGRGRPPWRRRFRPSGAGRGEGGNVTDWPGSNTSHTQRSLSPEYQLSHTCTSLTTLFISTHRTTVIVRARLYDADRLCFSLRSSSPCTPAVCACSAILVLLDHLRKEKIFHQRCIQTSTFKIATFTHLSNISRIHLSSVWIQ</sequence>
<feature type="domain" description="Chromo" evidence="17">
    <location>
        <begin position="809"/>
        <end position="867"/>
    </location>
</feature>
<dbReference type="Proteomes" id="UP000830375">
    <property type="component" value="Unassembled WGS sequence"/>
</dbReference>
<comment type="caution">
    <text evidence="20">The sequence shown here is derived from an EMBL/GenBank/DDBJ whole genome shotgun (WGS) entry which is preliminary data.</text>
</comment>
<feature type="domain" description="Reverse transcriptase" evidence="18">
    <location>
        <begin position="9"/>
        <end position="188"/>
    </location>
</feature>
<evidence type="ECO:0000313" key="21">
    <source>
        <dbReference type="Proteomes" id="UP000830375"/>
    </source>
</evidence>
<dbReference type="Pfam" id="PF00385">
    <property type="entry name" value="Chromo"/>
    <property type="match status" value="1"/>
</dbReference>
<dbReference type="Pfam" id="PF00665">
    <property type="entry name" value="rve"/>
    <property type="match status" value="1"/>
</dbReference>
<keyword evidence="14" id="KW-0511">Multifunctional enzyme</keyword>
<reference evidence="20 21" key="1">
    <citation type="submission" date="2022-01" db="EMBL/GenBank/DDBJ databases">
        <title>A high-quality chromosome-level genome assembly of rohu carp, Labeo rohita.</title>
        <authorList>
            <person name="Arick M.A. II"/>
            <person name="Hsu C.-Y."/>
            <person name="Magbanua Z."/>
            <person name="Pechanova O."/>
            <person name="Grover C."/>
            <person name="Miller E."/>
            <person name="Thrash A."/>
            <person name="Ezzel L."/>
            <person name="Alam S."/>
            <person name="Benzie J."/>
            <person name="Hamilton M."/>
            <person name="Karsi A."/>
            <person name="Lawrence M.L."/>
            <person name="Peterson D.G."/>
        </authorList>
    </citation>
    <scope>NUCLEOTIDE SEQUENCE [LARGE SCALE GENOMIC DNA]</scope>
    <source>
        <strain evidence="21">BAU-BD-2019</strain>
        <tissue evidence="20">Blood</tissue>
    </source>
</reference>
<keyword evidence="7" id="KW-0378">Hydrolase</keyword>
<name>A0ABQ8MEJ9_LABRO</name>
<evidence type="ECO:0000256" key="7">
    <source>
        <dbReference type="ARBA" id="ARBA00022801"/>
    </source>
</evidence>
<evidence type="ECO:0000256" key="10">
    <source>
        <dbReference type="ARBA" id="ARBA00022918"/>
    </source>
</evidence>
<dbReference type="Gene3D" id="3.10.20.370">
    <property type="match status" value="1"/>
</dbReference>
<feature type="region of interest" description="Disordered" evidence="16">
    <location>
        <begin position="860"/>
        <end position="907"/>
    </location>
</feature>
<organism evidence="20 21">
    <name type="scientific">Labeo rohita</name>
    <name type="common">Indian major carp</name>
    <name type="synonym">Cyprinus rohita</name>
    <dbReference type="NCBI Taxonomy" id="84645"/>
    <lineage>
        <taxon>Eukaryota</taxon>
        <taxon>Metazoa</taxon>
        <taxon>Chordata</taxon>
        <taxon>Craniata</taxon>
        <taxon>Vertebrata</taxon>
        <taxon>Euteleostomi</taxon>
        <taxon>Actinopterygii</taxon>
        <taxon>Neopterygii</taxon>
        <taxon>Teleostei</taxon>
        <taxon>Ostariophysi</taxon>
        <taxon>Cypriniformes</taxon>
        <taxon>Cyprinidae</taxon>
        <taxon>Labeoninae</taxon>
        <taxon>Labeonini</taxon>
        <taxon>Labeo</taxon>
    </lineage>
</organism>
<dbReference type="PROSITE" id="PS50878">
    <property type="entry name" value="RT_POL"/>
    <property type="match status" value="1"/>
</dbReference>
<evidence type="ECO:0000256" key="1">
    <source>
        <dbReference type="ARBA" id="ARBA00004123"/>
    </source>
</evidence>
<dbReference type="EMBL" id="JACTAM010000009">
    <property type="protein sequence ID" value="KAI2661139.1"/>
    <property type="molecule type" value="Genomic_DNA"/>
</dbReference>
<keyword evidence="9" id="KW-0229">DNA integration</keyword>
<dbReference type="Pfam" id="PF17919">
    <property type="entry name" value="RT_RNaseH_2"/>
    <property type="match status" value="1"/>
</dbReference>
<accession>A0ABQ8MEJ9</accession>
<evidence type="ECO:0000256" key="6">
    <source>
        <dbReference type="ARBA" id="ARBA00022750"/>
    </source>
</evidence>
<evidence type="ECO:0000256" key="14">
    <source>
        <dbReference type="ARBA" id="ARBA00023268"/>
    </source>
</evidence>
<dbReference type="EC" id="3.1.26.4" evidence="3"/>
<dbReference type="PANTHER" id="PTHR37984">
    <property type="entry name" value="PROTEIN CBG26694"/>
    <property type="match status" value="1"/>
</dbReference>
<keyword evidence="6" id="KW-0064">Aspartyl protease</keyword>
<keyword evidence="4" id="KW-0645">Protease</keyword>
<dbReference type="InterPro" id="IPR041588">
    <property type="entry name" value="Integrase_H2C2"/>
</dbReference>
<evidence type="ECO:0000256" key="4">
    <source>
        <dbReference type="ARBA" id="ARBA00022670"/>
    </source>
</evidence>
<evidence type="ECO:0000256" key="2">
    <source>
        <dbReference type="ARBA" id="ARBA00010879"/>
    </source>
</evidence>
<keyword evidence="11" id="KW-0239">DNA-directed DNA polymerase</keyword>
<dbReference type="PANTHER" id="PTHR37984:SF5">
    <property type="entry name" value="PROTEIN NYNRIN-LIKE"/>
    <property type="match status" value="1"/>
</dbReference>
<dbReference type="Pfam" id="PF17921">
    <property type="entry name" value="Integrase_H2C2"/>
    <property type="match status" value="1"/>
</dbReference>
<dbReference type="Pfam" id="PF24626">
    <property type="entry name" value="SH3_Tf2-1"/>
    <property type="match status" value="1"/>
</dbReference>
<proteinExistence type="inferred from homology"/>
<dbReference type="Gene3D" id="3.30.420.10">
    <property type="entry name" value="Ribonuclease H-like superfamily/Ribonuclease H"/>
    <property type="match status" value="1"/>
</dbReference>
<keyword evidence="11" id="KW-0808">Transferase</keyword>
<evidence type="ECO:0000256" key="11">
    <source>
        <dbReference type="ARBA" id="ARBA00022932"/>
    </source>
</evidence>
<dbReference type="InterPro" id="IPR016197">
    <property type="entry name" value="Chromo-like_dom_sf"/>
</dbReference>
<evidence type="ECO:0000256" key="3">
    <source>
        <dbReference type="ARBA" id="ARBA00012180"/>
    </source>
</evidence>
<dbReference type="SMART" id="SM00298">
    <property type="entry name" value="CHROMO"/>
    <property type="match status" value="1"/>
</dbReference>
<evidence type="ECO:0000259" key="18">
    <source>
        <dbReference type="PROSITE" id="PS50878"/>
    </source>
</evidence>
<evidence type="ECO:0000256" key="9">
    <source>
        <dbReference type="ARBA" id="ARBA00022908"/>
    </source>
</evidence>
<dbReference type="CDD" id="cd01647">
    <property type="entry name" value="RT_LTR"/>
    <property type="match status" value="1"/>
</dbReference>
<evidence type="ECO:0000256" key="8">
    <source>
        <dbReference type="ARBA" id="ARBA00022842"/>
    </source>
</evidence>
<evidence type="ECO:0000259" key="17">
    <source>
        <dbReference type="PROSITE" id="PS50013"/>
    </source>
</evidence>
<protein>
    <recommendedName>
        <fullName evidence="15">Gypsy retrotransposon integrase-like protein 1</fullName>
        <ecNumber evidence="3">3.1.26.4</ecNumber>
    </recommendedName>
</protein>
<feature type="domain" description="Integrase catalytic" evidence="19">
    <location>
        <begin position="504"/>
        <end position="663"/>
    </location>
</feature>
<dbReference type="InterPro" id="IPR001584">
    <property type="entry name" value="Integrase_cat-core"/>
</dbReference>
<feature type="compositionally biased region" description="Basic residues" evidence="16">
    <location>
        <begin position="867"/>
        <end position="878"/>
    </location>
</feature>
<gene>
    <name evidence="20" type="ORF">H4Q32_030180</name>
</gene>
<dbReference type="InterPro" id="IPR043128">
    <property type="entry name" value="Rev_trsase/Diguanyl_cyclase"/>
</dbReference>
<dbReference type="InterPro" id="IPR000953">
    <property type="entry name" value="Chromo/chromo_shadow_dom"/>
</dbReference>
<dbReference type="Gene3D" id="2.40.50.40">
    <property type="match status" value="1"/>
</dbReference>
<dbReference type="InterPro" id="IPR036397">
    <property type="entry name" value="RNaseH_sf"/>
</dbReference>
<feature type="compositionally biased region" description="Polar residues" evidence="16">
    <location>
        <begin position="894"/>
        <end position="907"/>
    </location>
</feature>
<evidence type="ECO:0000313" key="20">
    <source>
        <dbReference type="EMBL" id="KAI2661139.1"/>
    </source>
</evidence>
<evidence type="ECO:0000259" key="19">
    <source>
        <dbReference type="PROSITE" id="PS50994"/>
    </source>
</evidence>
<dbReference type="InterPro" id="IPR056924">
    <property type="entry name" value="SH3_Tf2-1"/>
</dbReference>
<keyword evidence="21" id="KW-1185">Reference proteome</keyword>
<dbReference type="Gene3D" id="3.10.10.10">
    <property type="entry name" value="HIV Type 1 Reverse Transcriptase, subunit A, domain 1"/>
    <property type="match status" value="1"/>
</dbReference>
<keyword evidence="8" id="KW-0460">Magnesium</keyword>
<dbReference type="InterPro" id="IPR043502">
    <property type="entry name" value="DNA/RNA_pol_sf"/>
</dbReference>
<evidence type="ECO:0000256" key="16">
    <source>
        <dbReference type="SAM" id="MobiDB-lite"/>
    </source>
</evidence>
<dbReference type="InterPro" id="IPR041577">
    <property type="entry name" value="RT_RNaseH_2"/>
</dbReference>
<comment type="similarity">
    <text evidence="2">Belongs to the beta type-B retroviral polymerase family. HERV class-II K(HML-2) pol subfamily.</text>
</comment>
<keyword evidence="10" id="KW-0695">RNA-directed DNA polymerase</keyword>
<keyword evidence="13" id="KW-0233">DNA recombination</keyword>
<dbReference type="Gene3D" id="3.30.70.270">
    <property type="match status" value="1"/>
</dbReference>
<comment type="subcellular location">
    <subcellularLocation>
        <location evidence="1">Nucleus</location>
    </subcellularLocation>
</comment>
<dbReference type="PROSITE" id="PS50013">
    <property type="entry name" value="CHROMO_2"/>
    <property type="match status" value="1"/>
</dbReference>
<evidence type="ECO:0000256" key="12">
    <source>
        <dbReference type="ARBA" id="ARBA00023125"/>
    </source>
</evidence>
<keyword evidence="12" id="KW-0238">DNA-binding</keyword>
<dbReference type="InterPro" id="IPR000477">
    <property type="entry name" value="RT_dom"/>
</dbReference>
<dbReference type="InterPro" id="IPR012337">
    <property type="entry name" value="RNaseH-like_sf"/>
</dbReference>
<keyword evidence="5" id="KW-0479">Metal-binding</keyword>
<dbReference type="Gene3D" id="1.10.340.70">
    <property type="match status" value="1"/>
</dbReference>